<keyword evidence="2" id="KW-1185">Reference proteome</keyword>
<evidence type="ECO:0000313" key="1">
    <source>
        <dbReference type="EMBL" id="MEW9266810.1"/>
    </source>
</evidence>
<dbReference type="RefSeq" id="WP_367639936.1">
    <property type="nucleotide sequence ID" value="NZ_JBFNQN010000013.1"/>
</dbReference>
<protein>
    <submittedName>
        <fullName evidence="1">Uncharacterized protein</fullName>
    </submittedName>
</protein>
<dbReference type="EMBL" id="JBFNQN010000013">
    <property type="protein sequence ID" value="MEW9266810.1"/>
    <property type="molecule type" value="Genomic_DNA"/>
</dbReference>
<evidence type="ECO:0000313" key="2">
    <source>
        <dbReference type="Proteomes" id="UP001555826"/>
    </source>
</evidence>
<comment type="caution">
    <text evidence="1">The sequence shown here is derived from an EMBL/GenBank/DDBJ whole genome shotgun (WGS) entry which is preliminary data.</text>
</comment>
<reference evidence="1 2" key="1">
    <citation type="submission" date="2024-07" db="EMBL/GenBank/DDBJ databases">
        <authorList>
            <person name="Thanompreechachai J."/>
            <person name="Duangmal K."/>
        </authorList>
    </citation>
    <scope>NUCLEOTIDE SEQUENCE [LARGE SCALE GENOMIC DNA]</scope>
    <source>
        <strain evidence="1 2">KCTC 19886</strain>
    </source>
</reference>
<accession>A0ABV3PB13</accession>
<name>A0ABV3PB13_9ACTN</name>
<organism evidence="1 2">
    <name type="scientific">Kineococcus endophyticus</name>
    <dbReference type="NCBI Taxonomy" id="1181883"/>
    <lineage>
        <taxon>Bacteria</taxon>
        <taxon>Bacillati</taxon>
        <taxon>Actinomycetota</taxon>
        <taxon>Actinomycetes</taxon>
        <taxon>Kineosporiales</taxon>
        <taxon>Kineosporiaceae</taxon>
        <taxon>Kineococcus</taxon>
    </lineage>
</organism>
<proteinExistence type="predicted"/>
<dbReference type="Proteomes" id="UP001555826">
    <property type="component" value="Unassembled WGS sequence"/>
</dbReference>
<sequence length="134" mass="14416">MEPVSTFSPADPTRALTLREREAIIAVLERGTNIRKLPITTADRSRWLSQVSHTLAGRSCECGICPSVELTDAQGHTPATANGRVVLQAEAPGAVLHLFIDEDRLSHLELAPLAGDSITVFPASTDITTDLSTW</sequence>
<gene>
    <name evidence="1" type="ORF">AB1207_18835</name>
</gene>